<keyword evidence="2 5" id="KW-0812">Transmembrane</keyword>
<evidence type="ECO:0000313" key="6">
    <source>
        <dbReference type="EMBL" id="STM18949.1"/>
    </source>
</evidence>
<keyword evidence="4 5" id="KW-0472">Membrane</keyword>
<dbReference type="GO" id="GO:0016020">
    <property type="term" value="C:membrane"/>
    <property type="evidence" value="ECO:0007669"/>
    <property type="project" value="UniProtKB-SubCell"/>
</dbReference>
<gene>
    <name evidence="6" type="primary">yjdL_2</name>
    <name evidence="6" type="ORF">NCTC7922_05189</name>
</gene>
<organism evidence="6 7">
    <name type="scientific">Escherichia coli</name>
    <dbReference type="NCBI Taxonomy" id="562"/>
    <lineage>
        <taxon>Bacteria</taxon>
        <taxon>Pseudomonadati</taxon>
        <taxon>Pseudomonadota</taxon>
        <taxon>Gammaproteobacteria</taxon>
        <taxon>Enterobacterales</taxon>
        <taxon>Enterobacteriaceae</taxon>
        <taxon>Escherichia</taxon>
    </lineage>
</organism>
<dbReference type="InterPro" id="IPR000109">
    <property type="entry name" value="POT_fam"/>
</dbReference>
<evidence type="ECO:0000256" key="3">
    <source>
        <dbReference type="ARBA" id="ARBA00022989"/>
    </source>
</evidence>
<dbReference type="Gene3D" id="1.20.1250.20">
    <property type="entry name" value="MFS general substrate transporter like domains"/>
    <property type="match status" value="1"/>
</dbReference>
<dbReference type="Proteomes" id="UP000254174">
    <property type="component" value="Unassembled WGS sequence"/>
</dbReference>
<comment type="subcellular location">
    <subcellularLocation>
        <location evidence="1">Membrane</location>
        <topology evidence="1">Multi-pass membrane protein</topology>
    </subcellularLocation>
</comment>
<evidence type="ECO:0000256" key="2">
    <source>
        <dbReference type="ARBA" id="ARBA00022692"/>
    </source>
</evidence>
<sequence length="126" mass="14441">MFIGLLIFLSGHRHFQSTRSMDKKALTSVKFALPVWSWLVVMLCLAPVFFTLLLENDWSGYLLAIVCLIAAQIIARMMIKFPEHRRALWQIVLLMFVGTCSGYWHNRAAVPSVVYRSLCESSGIQY</sequence>
<dbReference type="EMBL" id="UGFC01000006">
    <property type="protein sequence ID" value="STM18949.1"/>
    <property type="molecule type" value="Genomic_DNA"/>
</dbReference>
<evidence type="ECO:0000313" key="7">
    <source>
        <dbReference type="Proteomes" id="UP000254174"/>
    </source>
</evidence>
<evidence type="ECO:0000256" key="5">
    <source>
        <dbReference type="SAM" id="Phobius"/>
    </source>
</evidence>
<dbReference type="GO" id="GO:0022857">
    <property type="term" value="F:transmembrane transporter activity"/>
    <property type="evidence" value="ECO:0007669"/>
    <property type="project" value="InterPro"/>
</dbReference>
<dbReference type="AlphaFoldDB" id="A0A377DE73"/>
<evidence type="ECO:0000256" key="1">
    <source>
        <dbReference type="ARBA" id="ARBA00004141"/>
    </source>
</evidence>
<protein>
    <submittedName>
        <fullName evidence="6">Inner membrane transporter protein YbgH</fullName>
    </submittedName>
</protein>
<reference evidence="6 7" key="1">
    <citation type="submission" date="2018-06" db="EMBL/GenBank/DDBJ databases">
        <authorList>
            <consortium name="Pathogen Informatics"/>
            <person name="Doyle S."/>
        </authorList>
    </citation>
    <scope>NUCLEOTIDE SEQUENCE [LARGE SCALE GENOMIC DNA]</scope>
    <source>
        <strain evidence="6 7">NCTC7922</strain>
    </source>
</reference>
<feature type="transmembrane region" description="Helical" evidence="5">
    <location>
        <begin position="87"/>
        <end position="105"/>
    </location>
</feature>
<name>A0A377DE73_ECOLX</name>
<feature type="transmembrane region" description="Helical" evidence="5">
    <location>
        <begin position="31"/>
        <end position="52"/>
    </location>
</feature>
<evidence type="ECO:0000256" key="4">
    <source>
        <dbReference type="ARBA" id="ARBA00023136"/>
    </source>
</evidence>
<proteinExistence type="predicted"/>
<dbReference type="InterPro" id="IPR036259">
    <property type="entry name" value="MFS_trans_sf"/>
</dbReference>
<keyword evidence="3 5" id="KW-1133">Transmembrane helix</keyword>
<dbReference type="Pfam" id="PF00854">
    <property type="entry name" value="PTR2"/>
    <property type="match status" value="1"/>
</dbReference>
<accession>A0A377DE73</accession>
<feature type="transmembrane region" description="Helical" evidence="5">
    <location>
        <begin position="58"/>
        <end position="75"/>
    </location>
</feature>